<sequence>MSCLAGILIAALMAAAAPDTSQPYMVSANSMKVQLVGQDKVTWLRGGVEIIHGPTVIRGDSARVSTLQEQALIWGHVRITDRTAELAGQSAVYFKRYGRSVLQGRSNLRDGGWTLTADSLVHLRDQAKSYAFGQVEMRDSSGKSNIQSDYGEYWHQESYGLLTGSPKYSITGGGGKLSTITSDRMEAYQQGQVAIATGNVNYSEDSVWASAGRMSYFRNEGRLFLEEQPRVWRSDADLSGRTIELSFYRDSLKNSVVRDSVVLRQFLAEPGDIDLIKCDSLWIEFSQGKLSQARATGSAWSRYHQLDKGQVSGWNVTAGDQMEFYFTQGKIDKLKVNQKSRGAYFELEKP</sequence>
<evidence type="ECO:0000256" key="2">
    <source>
        <dbReference type="SAM" id="SignalP"/>
    </source>
</evidence>
<feature type="signal peptide" evidence="2">
    <location>
        <begin position="1"/>
        <end position="16"/>
    </location>
</feature>
<comment type="caution">
    <text evidence="4">The sequence shown here is derived from an EMBL/GenBank/DDBJ whole genome shotgun (WGS) entry which is preliminary data.</text>
</comment>
<dbReference type="GO" id="GO:0017089">
    <property type="term" value="F:glycolipid transfer activity"/>
    <property type="evidence" value="ECO:0007669"/>
    <property type="project" value="TreeGrafter"/>
</dbReference>
<protein>
    <recommendedName>
        <fullName evidence="3">Organic solvent tolerance-like N-terminal domain-containing protein</fullName>
    </recommendedName>
</protein>
<dbReference type="PANTHER" id="PTHR36504:SF1">
    <property type="entry name" value="LIPOPOLYSACCHARIDE EXPORT SYSTEM PROTEIN LPTA"/>
    <property type="match status" value="1"/>
</dbReference>
<reference evidence="4 5" key="1">
    <citation type="journal article" date="2016" name="Nat. Commun.">
        <title>Thousands of microbial genomes shed light on interconnected biogeochemical processes in an aquifer system.</title>
        <authorList>
            <person name="Anantharaman K."/>
            <person name="Brown C.T."/>
            <person name="Hug L.A."/>
            <person name="Sharon I."/>
            <person name="Castelle C.J."/>
            <person name="Probst A.J."/>
            <person name="Thomas B.C."/>
            <person name="Singh A."/>
            <person name="Wilkins M.J."/>
            <person name="Karaoz U."/>
            <person name="Brodie E.L."/>
            <person name="Williams K.H."/>
            <person name="Hubbard S.S."/>
            <person name="Banfield J.F."/>
        </authorList>
    </citation>
    <scope>NUCLEOTIDE SEQUENCE [LARGE SCALE GENOMIC DNA]</scope>
</reference>
<proteinExistence type="predicted"/>
<dbReference type="AlphaFoldDB" id="A0A1F5RH60"/>
<evidence type="ECO:0000256" key="1">
    <source>
        <dbReference type="ARBA" id="ARBA00022729"/>
    </source>
</evidence>
<keyword evidence="1 2" id="KW-0732">Signal</keyword>
<evidence type="ECO:0000259" key="3">
    <source>
        <dbReference type="Pfam" id="PF03968"/>
    </source>
</evidence>
<evidence type="ECO:0000313" key="5">
    <source>
        <dbReference type="Proteomes" id="UP000177230"/>
    </source>
</evidence>
<name>A0A1F5RH60_9BACT</name>
<dbReference type="InterPro" id="IPR005653">
    <property type="entry name" value="OstA-like_N"/>
</dbReference>
<feature type="chain" id="PRO_5009520881" description="Organic solvent tolerance-like N-terminal domain-containing protein" evidence="2">
    <location>
        <begin position="17"/>
        <end position="350"/>
    </location>
</feature>
<feature type="domain" description="Organic solvent tolerance-like N-terminal" evidence="3">
    <location>
        <begin position="31"/>
        <end position="125"/>
    </location>
</feature>
<dbReference type="EMBL" id="MFFM01000016">
    <property type="protein sequence ID" value="OGF13493.1"/>
    <property type="molecule type" value="Genomic_DNA"/>
</dbReference>
<dbReference type="InterPro" id="IPR052037">
    <property type="entry name" value="LPS_export_LptA"/>
</dbReference>
<accession>A0A1F5RH60</accession>
<dbReference type="GO" id="GO:0015920">
    <property type="term" value="P:lipopolysaccharide transport"/>
    <property type="evidence" value="ECO:0007669"/>
    <property type="project" value="TreeGrafter"/>
</dbReference>
<dbReference type="Proteomes" id="UP000177230">
    <property type="component" value="Unassembled WGS sequence"/>
</dbReference>
<evidence type="ECO:0000313" key="4">
    <source>
        <dbReference type="EMBL" id="OGF13493.1"/>
    </source>
</evidence>
<dbReference type="Gene3D" id="2.60.450.10">
    <property type="entry name" value="Lipopolysaccharide (LPS) transport protein A like domain"/>
    <property type="match status" value="2"/>
</dbReference>
<organism evidence="4 5">
    <name type="scientific">Candidatus Edwardsbacteria bacterium GWF2_54_11</name>
    <dbReference type="NCBI Taxonomy" id="1817851"/>
    <lineage>
        <taxon>Bacteria</taxon>
        <taxon>Candidatus Edwardsiibacteriota</taxon>
    </lineage>
</organism>
<dbReference type="PANTHER" id="PTHR36504">
    <property type="entry name" value="LIPOPOLYSACCHARIDE EXPORT SYSTEM PROTEIN LPTA"/>
    <property type="match status" value="1"/>
</dbReference>
<dbReference type="GO" id="GO:0009279">
    <property type="term" value="C:cell outer membrane"/>
    <property type="evidence" value="ECO:0007669"/>
    <property type="project" value="TreeGrafter"/>
</dbReference>
<dbReference type="GO" id="GO:0030288">
    <property type="term" value="C:outer membrane-bounded periplasmic space"/>
    <property type="evidence" value="ECO:0007669"/>
    <property type="project" value="TreeGrafter"/>
</dbReference>
<gene>
    <name evidence="4" type="ORF">A2024_11245</name>
</gene>
<dbReference type="Pfam" id="PF03968">
    <property type="entry name" value="LptD_N"/>
    <property type="match status" value="1"/>
</dbReference>